<dbReference type="Gene3D" id="3.50.30.30">
    <property type="match status" value="1"/>
</dbReference>
<dbReference type="InterPro" id="IPR011096">
    <property type="entry name" value="FTP_domain"/>
</dbReference>
<dbReference type="RefSeq" id="WP_011962455.1">
    <property type="nucleotide sequence ID" value="NC_009613.3"/>
</dbReference>
<evidence type="ECO:0000256" key="13">
    <source>
        <dbReference type="SAM" id="SignalP"/>
    </source>
</evidence>
<reference evidence="17 18" key="1">
    <citation type="journal article" date="2007" name="Nat. Biotechnol.">
        <title>Complete genome sequence of the fish pathogen Flavobacterium psychrophilum.</title>
        <authorList>
            <person name="Duchaud E."/>
            <person name="Boussaha M."/>
            <person name="Loux V."/>
            <person name="Bernardet J.F."/>
            <person name="Michel C."/>
            <person name="Kerouault B."/>
            <person name="Mondot S."/>
            <person name="Nicolas P."/>
            <person name="Bossy R."/>
            <person name="Caron C."/>
            <person name="Bessieres P."/>
            <person name="Gibrat J.F."/>
            <person name="Claverol S."/>
            <person name="Dumetz F."/>
            <person name="Le Henaff M."/>
            <person name="Benmansour A."/>
        </authorList>
    </citation>
    <scope>NUCLEOTIDE SEQUENCE [LARGE SCALE GENOMIC DNA]</scope>
    <source>
        <strain evidence="18">ATCC 49511 / DSM 21280 / CIP 103535 / JIP02/86</strain>
    </source>
</reference>
<comment type="similarity">
    <text evidence="3">Belongs to the peptidase M36 family.</text>
</comment>
<keyword evidence="9" id="KW-0862">Zinc</keyword>
<dbReference type="eggNOG" id="COG3291">
    <property type="taxonomic scope" value="Bacteria"/>
</dbReference>
<dbReference type="NCBIfam" id="TIGR04183">
    <property type="entry name" value="Por_Secre_tail"/>
    <property type="match status" value="1"/>
</dbReference>
<organism evidence="17 18">
    <name type="scientific">Flavobacterium psychrophilum (strain ATCC 49511 / DSM 21280 / CIP 103535 / JIP02/86)</name>
    <dbReference type="NCBI Taxonomy" id="402612"/>
    <lineage>
        <taxon>Bacteria</taxon>
        <taxon>Pseudomonadati</taxon>
        <taxon>Bacteroidota</taxon>
        <taxon>Flavobacteriia</taxon>
        <taxon>Flavobacteriales</taxon>
        <taxon>Flavobacteriaceae</taxon>
        <taxon>Flavobacterium</taxon>
    </lineage>
</organism>
<dbReference type="Pfam" id="PF07504">
    <property type="entry name" value="FTP"/>
    <property type="match status" value="1"/>
</dbReference>
<keyword evidence="4" id="KW-0964">Secreted</keyword>
<sequence length="919" mass="99898">MKKTTLLLFFLTSALGFSQAPIEKIQSYMNGNRSKLVLTNQDLSDLVIVNDFSSEATGINNYHVKQRYKGIEIYNSDSNFWIKNGEVIKGGEGFIQNIASKTNSDNPSISVIDGFSKALAQLNESPINAVQIIKTNDTKNNLNKFKLTNGRLTEDPINAQLVYFAANATTLKLAWSYEFYSQDGDHLWNVKIDALNGKLLYKKDLVLSCDFEQHNTTTNTVDKSNEFTKIFIKENTKSLVANPGTTNYRVIKWNWESPNHAARTLETNPESTALASPNGWHNTTATIGASTTTFNYTKGNNVFAYTDVNNDNPTTPITYTTASSGTYPSLTFDFPYGGNAVTATTYQAAATTNLFYQNNIMHDVWYQYGFNEANGNFQTANFGRGGNGNDAVNAEAQDASAKDNGPTRLTPAQPVGPAKFNNANFSTPSDGFKPRMQMYLWNVKKPNNLLVNTGTLAGTNYVVSDNSFTNGHVNLPVAPATLTNSLVLYVDSTPDTSNACNLTAGDAAINAAELAGKIAVIRRGGCSFAIKVKFAQNAGAIGVIIVNNTTGNISMSGDDATITIPAVSISQADGEALINAMNSGNINVSISNPEVFVNTDGDFDNGIIAHEYTHGISSRLSGNCLGGSEQMGEGWSDWSWLMMQIKPGDTRNDAKGIGTFAQNQPTNGGGIRKYKYSTDMTVNPHTYNDSNAQWFNTGATGTPPNTDKIDVHGLGSIWCVILWDLAWNYIDKYGYDPNIYNGTGGNNKVMQLVLDGIKLTGCDPTFISGRDGLIAADEATTGGQNYCMIWKTFARRGVGVNASAGGNDGSATDIKDQVADFTEPPAGPNCTLGLNYFENKDMIKIYPNPSNGLVNIKINQFTGKVNLQVIDLNGRVVYSLKNTDFNIEKTINLNNLQSGMYIIKIEGDELNYTKKIILN</sequence>
<evidence type="ECO:0000256" key="5">
    <source>
        <dbReference type="ARBA" id="ARBA00022670"/>
    </source>
</evidence>
<accession>A6GWC2</accession>
<evidence type="ECO:0000256" key="6">
    <source>
        <dbReference type="ARBA" id="ARBA00022723"/>
    </source>
</evidence>
<dbReference type="Gene3D" id="3.10.170.10">
    <property type="match status" value="1"/>
</dbReference>
<dbReference type="Gene3D" id="1.10.390.10">
    <property type="entry name" value="Neutral Protease Domain 2"/>
    <property type="match status" value="1"/>
</dbReference>
<evidence type="ECO:0000256" key="7">
    <source>
        <dbReference type="ARBA" id="ARBA00022729"/>
    </source>
</evidence>
<dbReference type="NCBIfam" id="NF038113">
    <property type="entry name" value="T9SSA_dep_M36"/>
    <property type="match status" value="1"/>
</dbReference>
<evidence type="ECO:0000256" key="9">
    <source>
        <dbReference type="ARBA" id="ARBA00022833"/>
    </source>
</evidence>
<evidence type="ECO:0000256" key="3">
    <source>
        <dbReference type="ARBA" id="ARBA00006006"/>
    </source>
</evidence>
<feature type="region of interest" description="Disordered" evidence="12">
    <location>
        <begin position="397"/>
        <end position="424"/>
    </location>
</feature>
<dbReference type="AlphaFoldDB" id="A6GWC2"/>
<comment type="subcellular location">
    <subcellularLocation>
        <location evidence="2">Secreted</location>
    </subcellularLocation>
</comment>
<dbReference type="EnsemblBacteria" id="CAL42395">
    <property type="protein sequence ID" value="CAL42395"/>
    <property type="gene ID" value="FP0281"/>
</dbReference>
<dbReference type="InterPro" id="IPR050371">
    <property type="entry name" value="Fungal_virulence_M36"/>
</dbReference>
<feature type="signal peptide" evidence="13">
    <location>
        <begin position="1"/>
        <end position="20"/>
    </location>
</feature>
<comment type="cofactor">
    <cofactor evidence="1">
        <name>Zn(2+)</name>
        <dbReference type="ChEBI" id="CHEBI:29105"/>
    </cofactor>
</comment>
<evidence type="ECO:0000259" key="16">
    <source>
        <dbReference type="Pfam" id="PF18962"/>
    </source>
</evidence>
<keyword evidence="5" id="KW-0645">Protease</keyword>
<dbReference type="Pfam" id="PF02225">
    <property type="entry name" value="PA"/>
    <property type="match status" value="1"/>
</dbReference>
<dbReference type="STRING" id="402612.FP0281"/>
<dbReference type="InterPro" id="IPR003137">
    <property type="entry name" value="PA_domain"/>
</dbReference>
<evidence type="ECO:0000256" key="4">
    <source>
        <dbReference type="ARBA" id="ARBA00022525"/>
    </source>
</evidence>
<keyword evidence="18" id="KW-1185">Reference proteome</keyword>
<evidence type="ECO:0000259" key="15">
    <source>
        <dbReference type="Pfam" id="PF07504"/>
    </source>
</evidence>
<dbReference type="CDD" id="cd09596">
    <property type="entry name" value="M36"/>
    <property type="match status" value="1"/>
</dbReference>
<keyword evidence="10 17" id="KW-0482">Metalloprotease</keyword>
<dbReference type="KEGG" id="fps:FP0281"/>
<keyword evidence="7 13" id="KW-0732">Signal</keyword>
<evidence type="ECO:0000256" key="12">
    <source>
        <dbReference type="SAM" id="MobiDB-lite"/>
    </source>
</evidence>
<gene>
    <name evidence="17" type="ordered locus">FP0281</name>
</gene>
<dbReference type="GO" id="GO:0008270">
    <property type="term" value="F:zinc ion binding"/>
    <property type="evidence" value="ECO:0007669"/>
    <property type="project" value="InterPro"/>
</dbReference>
<dbReference type="PATRIC" id="fig|402612.5.peg.294"/>
<feature type="domain" description="PA" evidence="14">
    <location>
        <begin position="485"/>
        <end position="577"/>
    </location>
</feature>
<proteinExistence type="inferred from homology"/>
<keyword evidence="11" id="KW-0865">Zymogen</keyword>
<evidence type="ECO:0000313" key="17">
    <source>
        <dbReference type="EMBL" id="CAL42395.1"/>
    </source>
</evidence>
<evidence type="ECO:0000256" key="2">
    <source>
        <dbReference type="ARBA" id="ARBA00004613"/>
    </source>
</evidence>
<evidence type="ECO:0000313" key="18">
    <source>
        <dbReference type="Proteomes" id="UP000006394"/>
    </source>
</evidence>
<evidence type="ECO:0000256" key="10">
    <source>
        <dbReference type="ARBA" id="ARBA00023049"/>
    </source>
</evidence>
<dbReference type="PANTHER" id="PTHR33478">
    <property type="entry name" value="EXTRACELLULAR METALLOPROTEINASE MEP"/>
    <property type="match status" value="1"/>
</dbReference>
<dbReference type="OrthoDB" id="5377264at2"/>
<dbReference type="GO" id="GO:0004222">
    <property type="term" value="F:metalloendopeptidase activity"/>
    <property type="evidence" value="ECO:0007669"/>
    <property type="project" value="InterPro"/>
</dbReference>
<dbReference type="InterPro" id="IPR026444">
    <property type="entry name" value="Secre_tail"/>
</dbReference>
<dbReference type="InterPro" id="IPR027268">
    <property type="entry name" value="Peptidase_M4/M1_CTD_sf"/>
</dbReference>
<feature type="domain" description="Secretion system C-terminal sorting" evidence="16">
    <location>
        <begin position="845"/>
        <end position="917"/>
    </location>
</feature>
<dbReference type="SUPFAM" id="SSF55486">
    <property type="entry name" value="Metalloproteases ('zincins'), catalytic domain"/>
    <property type="match status" value="2"/>
</dbReference>
<dbReference type="PANTHER" id="PTHR33478:SF1">
    <property type="entry name" value="EXTRACELLULAR METALLOPROTEINASE MEP"/>
    <property type="match status" value="1"/>
</dbReference>
<dbReference type="Pfam" id="PF02128">
    <property type="entry name" value="Peptidase_M36"/>
    <property type="match status" value="1"/>
</dbReference>
<dbReference type="EMBL" id="AM398681">
    <property type="protein sequence ID" value="CAL42395.1"/>
    <property type="molecule type" value="Genomic_DNA"/>
</dbReference>
<feature type="domain" description="FTP" evidence="15">
    <location>
        <begin position="45"/>
        <end position="88"/>
    </location>
</feature>
<protein>
    <submittedName>
        <fullName evidence="17">Probable M36 fungalysin family metalloprotease</fullName>
    </submittedName>
</protein>
<dbReference type="GO" id="GO:0005615">
    <property type="term" value="C:extracellular space"/>
    <property type="evidence" value="ECO:0007669"/>
    <property type="project" value="InterPro"/>
</dbReference>
<evidence type="ECO:0000256" key="8">
    <source>
        <dbReference type="ARBA" id="ARBA00022801"/>
    </source>
</evidence>
<dbReference type="HOGENOM" id="CLU_007507_0_0_10"/>
<dbReference type="GeneID" id="66553913"/>
<evidence type="ECO:0000256" key="1">
    <source>
        <dbReference type="ARBA" id="ARBA00001947"/>
    </source>
</evidence>
<dbReference type="CDD" id="cd04818">
    <property type="entry name" value="PA_subtilisin_1"/>
    <property type="match status" value="1"/>
</dbReference>
<evidence type="ECO:0000259" key="14">
    <source>
        <dbReference type="Pfam" id="PF02225"/>
    </source>
</evidence>
<dbReference type="Proteomes" id="UP000006394">
    <property type="component" value="Chromosome"/>
</dbReference>
<dbReference type="InterPro" id="IPR001842">
    <property type="entry name" value="Peptidase_M36"/>
</dbReference>
<name>A6GWC2_FLAPJ</name>
<keyword evidence="6" id="KW-0479">Metal-binding</keyword>
<dbReference type="GO" id="GO:0006508">
    <property type="term" value="P:proteolysis"/>
    <property type="evidence" value="ECO:0007669"/>
    <property type="project" value="UniProtKB-KW"/>
</dbReference>
<dbReference type="Pfam" id="PF18962">
    <property type="entry name" value="Por_Secre_tail"/>
    <property type="match status" value="1"/>
</dbReference>
<keyword evidence="8" id="KW-0378">Hydrolase</keyword>
<feature type="chain" id="PRO_5002694347" evidence="13">
    <location>
        <begin position="21"/>
        <end position="919"/>
    </location>
</feature>
<evidence type="ECO:0000256" key="11">
    <source>
        <dbReference type="ARBA" id="ARBA00023145"/>
    </source>
</evidence>